<dbReference type="PROSITE" id="PS51257">
    <property type="entry name" value="PROKAR_LIPOPROTEIN"/>
    <property type="match status" value="1"/>
</dbReference>
<dbReference type="Proteomes" id="UP001595593">
    <property type="component" value="Unassembled WGS sequence"/>
</dbReference>
<keyword evidence="3" id="KW-1185">Reference proteome</keyword>
<protein>
    <recommendedName>
        <fullName evidence="4">Lipoprotein</fullName>
    </recommendedName>
</protein>
<evidence type="ECO:0008006" key="4">
    <source>
        <dbReference type="Google" id="ProtNLM"/>
    </source>
</evidence>
<accession>A0ABV7FXW5</accession>
<feature type="region of interest" description="Disordered" evidence="1">
    <location>
        <begin position="20"/>
        <end position="42"/>
    </location>
</feature>
<evidence type="ECO:0000313" key="3">
    <source>
        <dbReference type="Proteomes" id="UP001595593"/>
    </source>
</evidence>
<dbReference type="RefSeq" id="WP_379593687.1">
    <property type="nucleotide sequence ID" value="NZ_JBHRTN010000004.1"/>
</dbReference>
<reference evidence="3" key="1">
    <citation type="journal article" date="2019" name="Int. J. Syst. Evol. Microbiol.">
        <title>The Global Catalogue of Microorganisms (GCM) 10K type strain sequencing project: providing services to taxonomists for standard genome sequencing and annotation.</title>
        <authorList>
            <consortium name="The Broad Institute Genomics Platform"/>
            <consortium name="The Broad Institute Genome Sequencing Center for Infectious Disease"/>
            <person name="Wu L."/>
            <person name="Ma J."/>
        </authorList>
    </citation>
    <scope>NUCLEOTIDE SEQUENCE [LARGE SCALE GENOMIC DNA]</scope>
    <source>
        <strain evidence="3">KCTC 52094</strain>
    </source>
</reference>
<evidence type="ECO:0000256" key="1">
    <source>
        <dbReference type="SAM" id="MobiDB-lite"/>
    </source>
</evidence>
<organism evidence="2 3">
    <name type="scientific">Teichococcus globiformis</name>
    <dbReference type="NCBI Taxonomy" id="2307229"/>
    <lineage>
        <taxon>Bacteria</taxon>
        <taxon>Pseudomonadati</taxon>
        <taxon>Pseudomonadota</taxon>
        <taxon>Alphaproteobacteria</taxon>
        <taxon>Acetobacterales</taxon>
        <taxon>Roseomonadaceae</taxon>
        <taxon>Roseomonas</taxon>
    </lineage>
</organism>
<dbReference type="EMBL" id="JBHRTN010000004">
    <property type="protein sequence ID" value="MFC3124010.1"/>
    <property type="molecule type" value="Genomic_DNA"/>
</dbReference>
<feature type="compositionally biased region" description="Polar residues" evidence="1">
    <location>
        <begin position="31"/>
        <end position="42"/>
    </location>
</feature>
<name>A0ABV7FXW5_9PROT</name>
<sequence>MRGASLLALAAVLLLAACGRPGPIRPPGPQDQITYPRSYPSR</sequence>
<evidence type="ECO:0000313" key="2">
    <source>
        <dbReference type="EMBL" id="MFC3124010.1"/>
    </source>
</evidence>
<comment type="caution">
    <text evidence="2">The sequence shown here is derived from an EMBL/GenBank/DDBJ whole genome shotgun (WGS) entry which is preliminary data.</text>
</comment>
<gene>
    <name evidence="2" type="ORF">ACFOD4_02960</name>
</gene>
<proteinExistence type="predicted"/>